<dbReference type="SUPFAM" id="SSF49870">
    <property type="entry name" value="Osmotin, thaumatin-like protein"/>
    <property type="match status" value="1"/>
</dbReference>
<evidence type="ECO:0000256" key="1">
    <source>
        <dbReference type="SAM" id="SignalP"/>
    </source>
</evidence>
<dbReference type="AlphaFoldDB" id="A0AA40EM31"/>
<sequence length="118" mass="13051">MQFLAFLFFMASAMMSVLASSIPASSTTFLTKVTPAPFLSGCDDPKLWQQSLACPDLNVHGACRNPHRDRDEGQITYAHEWFKACQGEAYTFPKDDEANSNGECQSGIVNCQILPKKK</sequence>
<dbReference type="Proteomes" id="UP001172159">
    <property type="component" value="Unassembled WGS sequence"/>
</dbReference>
<dbReference type="InterPro" id="IPR037176">
    <property type="entry name" value="Osmotin/thaumatin-like_sf"/>
</dbReference>
<proteinExistence type="predicted"/>
<gene>
    <name evidence="2" type="ORF">B0T21DRAFT_283077</name>
</gene>
<comment type="caution">
    <text evidence="2">The sequence shown here is derived from an EMBL/GenBank/DDBJ whole genome shotgun (WGS) entry which is preliminary data.</text>
</comment>
<keyword evidence="1" id="KW-0732">Signal</keyword>
<evidence type="ECO:0000313" key="3">
    <source>
        <dbReference type="Proteomes" id="UP001172159"/>
    </source>
</evidence>
<accession>A0AA40EM31</accession>
<name>A0AA40EM31_9PEZI</name>
<protein>
    <submittedName>
        <fullName evidence="2">Uncharacterized protein</fullName>
    </submittedName>
</protein>
<keyword evidence="3" id="KW-1185">Reference proteome</keyword>
<evidence type="ECO:0000313" key="2">
    <source>
        <dbReference type="EMBL" id="KAK0741864.1"/>
    </source>
</evidence>
<organism evidence="2 3">
    <name type="scientific">Apiosordaria backusii</name>
    <dbReference type="NCBI Taxonomy" id="314023"/>
    <lineage>
        <taxon>Eukaryota</taxon>
        <taxon>Fungi</taxon>
        <taxon>Dikarya</taxon>
        <taxon>Ascomycota</taxon>
        <taxon>Pezizomycotina</taxon>
        <taxon>Sordariomycetes</taxon>
        <taxon>Sordariomycetidae</taxon>
        <taxon>Sordariales</taxon>
        <taxon>Lasiosphaeriaceae</taxon>
        <taxon>Apiosordaria</taxon>
    </lineage>
</organism>
<dbReference type="EMBL" id="JAUKTV010000003">
    <property type="protein sequence ID" value="KAK0741864.1"/>
    <property type="molecule type" value="Genomic_DNA"/>
</dbReference>
<feature type="signal peptide" evidence="1">
    <location>
        <begin position="1"/>
        <end position="19"/>
    </location>
</feature>
<reference evidence="2" key="1">
    <citation type="submission" date="2023-06" db="EMBL/GenBank/DDBJ databases">
        <title>Genome-scale phylogeny and comparative genomics of the fungal order Sordariales.</title>
        <authorList>
            <consortium name="Lawrence Berkeley National Laboratory"/>
            <person name="Hensen N."/>
            <person name="Bonometti L."/>
            <person name="Westerberg I."/>
            <person name="Brannstrom I.O."/>
            <person name="Guillou S."/>
            <person name="Cros-Aarteil S."/>
            <person name="Calhoun S."/>
            <person name="Haridas S."/>
            <person name="Kuo A."/>
            <person name="Mondo S."/>
            <person name="Pangilinan J."/>
            <person name="Riley R."/>
            <person name="Labutti K."/>
            <person name="Andreopoulos B."/>
            <person name="Lipzen A."/>
            <person name="Chen C."/>
            <person name="Yanf M."/>
            <person name="Daum C."/>
            <person name="Ng V."/>
            <person name="Clum A."/>
            <person name="Steindorff A."/>
            <person name="Ohm R."/>
            <person name="Martin F."/>
            <person name="Silar P."/>
            <person name="Natvig D."/>
            <person name="Lalanne C."/>
            <person name="Gautier V."/>
            <person name="Ament-Velasquez S.L."/>
            <person name="Kruys A."/>
            <person name="Hutchinson M.I."/>
            <person name="Powell A.J."/>
            <person name="Barry K."/>
            <person name="Miller A.N."/>
            <person name="Grigoriev I.V."/>
            <person name="Debuchy R."/>
            <person name="Gladieux P."/>
            <person name="Thoren M.H."/>
            <person name="Johannesson H."/>
        </authorList>
    </citation>
    <scope>NUCLEOTIDE SEQUENCE</scope>
    <source>
        <strain evidence="2">CBS 540.89</strain>
    </source>
</reference>
<feature type="chain" id="PRO_5041412588" evidence="1">
    <location>
        <begin position="20"/>
        <end position="118"/>
    </location>
</feature>